<sequence>MSPCISEVNPKKIGGYDRYDVEDAVRAMRKSAEIEADPKFRKVVAKEMNKEAGQLVEKASLLTKTSAKLKAVFGGKK</sequence>
<proteinExistence type="predicted"/>
<organism evidence="1">
    <name type="scientific">marine sediment metagenome</name>
    <dbReference type="NCBI Taxonomy" id="412755"/>
    <lineage>
        <taxon>unclassified sequences</taxon>
        <taxon>metagenomes</taxon>
        <taxon>ecological metagenomes</taxon>
    </lineage>
</organism>
<dbReference type="AlphaFoldDB" id="A0A0F9U3M4"/>
<evidence type="ECO:0000313" key="1">
    <source>
        <dbReference type="EMBL" id="KKN55886.1"/>
    </source>
</evidence>
<name>A0A0F9U3M4_9ZZZZ</name>
<reference evidence="1" key="1">
    <citation type="journal article" date="2015" name="Nature">
        <title>Complex archaea that bridge the gap between prokaryotes and eukaryotes.</title>
        <authorList>
            <person name="Spang A."/>
            <person name="Saw J.H."/>
            <person name="Jorgensen S.L."/>
            <person name="Zaremba-Niedzwiedzka K."/>
            <person name="Martijn J."/>
            <person name="Lind A.E."/>
            <person name="van Eijk R."/>
            <person name="Schleper C."/>
            <person name="Guy L."/>
            <person name="Ettema T.J."/>
        </authorList>
    </citation>
    <scope>NUCLEOTIDE SEQUENCE</scope>
</reference>
<accession>A0A0F9U3M4</accession>
<comment type="caution">
    <text evidence="1">The sequence shown here is derived from an EMBL/GenBank/DDBJ whole genome shotgun (WGS) entry which is preliminary data.</text>
</comment>
<gene>
    <name evidence="1" type="ORF">LCGC14_0577770</name>
</gene>
<protein>
    <submittedName>
        <fullName evidence="1">Uncharacterized protein</fullName>
    </submittedName>
</protein>
<dbReference type="EMBL" id="LAZR01000867">
    <property type="protein sequence ID" value="KKN55886.1"/>
    <property type="molecule type" value="Genomic_DNA"/>
</dbReference>